<dbReference type="InterPro" id="IPR009533">
    <property type="entry name" value="FAM107"/>
</dbReference>
<proteinExistence type="predicted"/>
<dbReference type="Proteomes" id="UP000261540">
    <property type="component" value="Unplaced"/>
</dbReference>
<feature type="compositionally biased region" description="Polar residues" evidence="2">
    <location>
        <begin position="24"/>
        <end position="45"/>
    </location>
</feature>
<dbReference type="GeneTree" id="ENSGT00390000011228"/>
<protein>
    <submittedName>
        <fullName evidence="3">Zgc:195245</fullName>
    </submittedName>
</protein>
<dbReference type="Ensembl" id="ENSPKIT00000019859.1">
    <property type="protein sequence ID" value="ENSPKIP00000038864.1"/>
    <property type="gene ID" value="ENSPKIG00000016461.1"/>
</dbReference>
<evidence type="ECO:0000256" key="2">
    <source>
        <dbReference type="SAM" id="MobiDB-lite"/>
    </source>
</evidence>
<feature type="compositionally biased region" description="Basic and acidic residues" evidence="2">
    <location>
        <begin position="83"/>
        <end position="93"/>
    </location>
</feature>
<sequence>PAELRHHHTTPQGLQILQCVGQPWESSSCGESQSFQRRKSNSVSPRTAPGPLPQSSSGSAMESPGGLAHRPKRTFGSTAEPPRYQDLHRELLLTHKRGLSSGAKPELQQRLEQRRLNQHREQEQALQPLSDLEQELQKRQKKMQQDELEAMKSRQDQENAPEFVRVKEKLRHIQLSEQ</sequence>
<reference evidence="3" key="1">
    <citation type="submission" date="2025-08" db="UniProtKB">
        <authorList>
            <consortium name="Ensembl"/>
        </authorList>
    </citation>
    <scope>IDENTIFICATION</scope>
</reference>
<keyword evidence="4" id="KW-1185">Reference proteome</keyword>
<reference evidence="3" key="2">
    <citation type="submission" date="2025-09" db="UniProtKB">
        <authorList>
            <consortium name="Ensembl"/>
        </authorList>
    </citation>
    <scope>IDENTIFICATION</scope>
</reference>
<accession>A0A3B3T7S7</accession>
<dbReference type="AlphaFoldDB" id="A0A3B3T7S7"/>
<evidence type="ECO:0000313" key="3">
    <source>
        <dbReference type="Ensembl" id="ENSPKIP00000038864.1"/>
    </source>
</evidence>
<evidence type="ECO:0000313" key="4">
    <source>
        <dbReference type="Proteomes" id="UP000261540"/>
    </source>
</evidence>
<dbReference type="Pfam" id="PF06625">
    <property type="entry name" value="DUF1151"/>
    <property type="match status" value="1"/>
</dbReference>
<evidence type="ECO:0000256" key="1">
    <source>
        <dbReference type="ARBA" id="ARBA00023054"/>
    </source>
</evidence>
<dbReference type="PANTHER" id="PTHR16768:SF7">
    <property type="entry name" value="PROTEIN FAM107B-LIKE"/>
    <property type="match status" value="1"/>
</dbReference>
<organism evidence="3 4">
    <name type="scientific">Paramormyrops kingsleyae</name>
    <dbReference type="NCBI Taxonomy" id="1676925"/>
    <lineage>
        <taxon>Eukaryota</taxon>
        <taxon>Metazoa</taxon>
        <taxon>Chordata</taxon>
        <taxon>Craniata</taxon>
        <taxon>Vertebrata</taxon>
        <taxon>Euteleostomi</taxon>
        <taxon>Actinopterygii</taxon>
        <taxon>Neopterygii</taxon>
        <taxon>Teleostei</taxon>
        <taxon>Osteoglossocephala</taxon>
        <taxon>Osteoglossomorpha</taxon>
        <taxon>Osteoglossiformes</taxon>
        <taxon>Mormyridae</taxon>
        <taxon>Paramormyrops</taxon>
    </lineage>
</organism>
<feature type="compositionally biased region" description="Basic and acidic residues" evidence="2">
    <location>
        <begin position="107"/>
        <end position="123"/>
    </location>
</feature>
<name>A0A3B3T7S7_9TELE</name>
<dbReference type="PANTHER" id="PTHR16768">
    <property type="entry name" value="DOWN REGULATED IN RENAL CARCINOMA 1/TU3A"/>
    <property type="match status" value="1"/>
</dbReference>
<feature type="region of interest" description="Disordered" evidence="2">
    <location>
        <begin position="24"/>
        <end position="165"/>
    </location>
</feature>
<keyword evidence="1" id="KW-0175">Coiled coil</keyword>
<feature type="compositionally biased region" description="Basic and acidic residues" evidence="2">
    <location>
        <begin position="135"/>
        <end position="157"/>
    </location>
</feature>